<sequence>MPLLGAFVADAYLGRFRTIAAFMSLYIAGLALLTLTATVPGLRPPDCAGCKPAAAQTAAFFTALYLIAVGTGGIKPCVSSFGADQFDDADPREMRSKSSFFNWFYMSINVGALVASSVLVWVQMNVGWGWGFGIPAAAMGRRRRQLPHGQQALQVPEARGQPAHQDAAGRGRRLQEVACPPPRRRLPAARSRLARRQGRHRGQQEAGAHGSAEVPGQGRRACDDARARRRSRGKPVEAVHGDAGGGAQEHGAAAAGVGERHRHVGGVQPDEHHVRAPGQHPGPAHGRLLQDPRRLALHLRHHRRHRVGARLRPAHRPRRTPDHGPPARVHAAAAHGHRPGDIHLLHGGRRGAGGCQAPRRRHTRHAGLQGVPAHVLLLAGAAVLHRGRGGGVHVRGADRVLLRPVAGRHEEHGVGAVAHVQRAGQLPEHAAGGDRDGHLHQERRPRVDPG</sequence>
<name>A0A8R7QHL1_TRIUA</name>
<dbReference type="PROSITE" id="PS01023">
    <property type="entry name" value="PTR2_2"/>
    <property type="match status" value="1"/>
</dbReference>
<evidence type="ECO:0000256" key="3">
    <source>
        <dbReference type="ARBA" id="ARBA00022692"/>
    </source>
</evidence>
<dbReference type="InterPro" id="IPR036259">
    <property type="entry name" value="MFS_trans_sf"/>
</dbReference>
<evidence type="ECO:0000256" key="2">
    <source>
        <dbReference type="ARBA" id="ARBA00005982"/>
    </source>
</evidence>
<feature type="transmembrane region" description="Helical" evidence="8">
    <location>
        <begin position="103"/>
        <end position="122"/>
    </location>
</feature>
<protein>
    <recommendedName>
        <fullName evidence="11">Peptide transporter PTR1</fullName>
    </recommendedName>
</protein>
<feature type="compositionally biased region" description="Basic residues" evidence="7">
    <location>
        <begin position="182"/>
        <end position="201"/>
    </location>
</feature>
<keyword evidence="5 8" id="KW-0472">Membrane</keyword>
<feature type="region of interest" description="Disordered" evidence="7">
    <location>
        <begin position="428"/>
        <end position="450"/>
    </location>
</feature>
<feature type="region of interest" description="Disordered" evidence="7">
    <location>
        <begin position="143"/>
        <end position="288"/>
    </location>
</feature>
<dbReference type="AlphaFoldDB" id="A0A8R7QHL1"/>
<feature type="compositionally biased region" description="Basic and acidic residues" evidence="7">
    <location>
        <begin position="431"/>
        <end position="450"/>
    </location>
</feature>
<proteinExistence type="inferred from homology"/>
<dbReference type="Proteomes" id="UP000015106">
    <property type="component" value="Chromosome 5"/>
</dbReference>
<dbReference type="Gene3D" id="1.20.1250.20">
    <property type="entry name" value="MFS general substrate transporter like domains"/>
    <property type="match status" value="1"/>
</dbReference>
<dbReference type="PANTHER" id="PTHR11654">
    <property type="entry name" value="OLIGOPEPTIDE TRANSPORTER-RELATED"/>
    <property type="match status" value="1"/>
</dbReference>
<dbReference type="GO" id="GO:0006857">
    <property type="term" value="P:oligopeptide transport"/>
    <property type="evidence" value="ECO:0007669"/>
    <property type="project" value="InterPro"/>
</dbReference>
<comment type="similarity">
    <text evidence="2 6">Belongs to the major facilitator superfamily. Proton-dependent oligopeptide transporter (POT/PTR) (TC 2.A.17) family.</text>
</comment>
<evidence type="ECO:0008006" key="11">
    <source>
        <dbReference type="Google" id="ProtNLM"/>
    </source>
</evidence>
<keyword evidence="10" id="KW-1185">Reference proteome</keyword>
<dbReference type="Gramene" id="TuG1812G0500005034.01.T01">
    <property type="protein sequence ID" value="TuG1812G0500005034.01.T01.cds330389"/>
    <property type="gene ID" value="TuG1812G0500005034.01"/>
</dbReference>
<accession>A0A8R7QHL1</accession>
<organism evidence="9 10">
    <name type="scientific">Triticum urartu</name>
    <name type="common">Red wild einkorn</name>
    <name type="synonym">Crithodium urartu</name>
    <dbReference type="NCBI Taxonomy" id="4572"/>
    <lineage>
        <taxon>Eukaryota</taxon>
        <taxon>Viridiplantae</taxon>
        <taxon>Streptophyta</taxon>
        <taxon>Embryophyta</taxon>
        <taxon>Tracheophyta</taxon>
        <taxon>Spermatophyta</taxon>
        <taxon>Magnoliopsida</taxon>
        <taxon>Liliopsida</taxon>
        <taxon>Poales</taxon>
        <taxon>Poaceae</taxon>
        <taxon>BOP clade</taxon>
        <taxon>Pooideae</taxon>
        <taxon>Triticodae</taxon>
        <taxon>Triticeae</taxon>
        <taxon>Triticinae</taxon>
        <taxon>Triticum</taxon>
    </lineage>
</organism>
<evidence type="ECO:0000256" key="1">
    <source>
        <dbReference type="ARBA" id="ARBA00004141"/>
    </source>
</evidence>
<evidence type="ECO:0000256" key="8">
    <source>
        <dbReference type="SAM" id="Phobius"/>
    </source>
</evidence>
<keyword evidence="6" id="KW-0813">Transport</keyword>
<dbReference type="InterPro" id="IPR018456">
    <property type="entry name" value="PTR2_symporter_CS"/>
</dbReference>
<evidence type="ECO:0000256" key="5">
    <source>
        <dbReference type="ARBA" id="ARBA00023136"/>
    </source>
</evidence>
<dbReference type="GO" id="GO:0016020">
    <property type="term" value="C:membrane"/>
    <property type="evidence" value="ECO:0007669"/>
    <property type="project" value="UniProtKB-SubCell"/>
</dbReference>
<feature type="transmembrane region" description="Helical" evidence="8">
    <location>
        <begin position="20"/>
        <end position="42"/>
    </location>
</feature>
<feature type="transmembrane region" description="Helical" evidence="8">
    <location>
        <begin position="54"/>
        <end position="74"/>
    </location>
</feature>
<dbReference type="SUPFAM" id="SSF103473">
    <property type="entry name" value="MFS general substrate transporter"/>
    <property type="match status" value="1"/>
</dbReference>
<evidence type="ECO:0000313" key="10">
    <source>
        <dbReference type="Proteomes" id="UP000015106"/>
    </source>
</evidence>
<dbReference type="InterPro" id="IPR000109">
    <property type="entry name" value="POT_fam"/>
</dbReference>
<dbReference type="GO" id="GO:0022857">
    <property type="term" value="F:transmembrane transporter activity"/>
    <property type="evidence" value="ECO:0007669"/>
    <property type="project" value="InterPro"/>
</dbReference>
<dbReference type="EnsemblPlants" id="TuG1812G0500005034.01.T01">
    <property type="protein sequence ID" value="TuG1812G0500005034.01.T01.cds330389"/>
    <property type="gene ID" value="TuG1812G0500005034.01"/>
</dbReference>
<evidence type="ECO:0000256" key="6">
    <source>
        <dbReference type="RuleBase" id="RU003755"/>
    </source>
</evidence>
<reference evidence="9" key="3">
    <citation type="submission" date="2022-06" db="UniProtKB">
        <authorList>
            <consortium name="EnsemblPlants"/>
        </authorList>
    </citation>
    <scope>IDENTIFICATION</scope>
</reference>
<evidence type="ECO:0000313" key="9">
    <source>
        <dbReference type="EnsemblPlants" id="TuG1812G0500005034.01.T01.cds330389"/>
    </source>
</evidence>
<reference evidence="9" key="2">
    <citation type="submission" date="2018-03" db="EMBL/GenBank/DDBJ databases">
        <title>The Triticum urartu genome reveals the dynamic nature of wheat genome evolution.</title>
        <authorList>
            <person name="Ling H."/>
            <person name="Ma B."/>
            <person name="Shi X."/>
            <person name="Liu H."/>
            <person name="Dong L."/>
            <person name="Sun H."/>
            <person name="Cao Y."/>
            <person name="Gao Q."/>
            <person name="Zheng S."/>
            <person name="Li Y."/>
            <person name="Yu Y."/>
            <person name="Du H."/>
            <person name="Qi M."/>
            <person name="Li Y."/>
            <person name="Yu H."/>
            <person name="Cui Y."/>
            <person name="Wang N."/>
            <person name="Chen C."/>
            <person name="Wu H."/>
            <person name="Zhao Y."/>
            <person name="Zhang J."/>
            <person name="Li Y."/>
            <person name="Zhou W."/>
            <person name="Zhang B."/>
            <person name="Hu W."/>
            <person name="Eijk M."/>
            <person name="Tang J."/>
            <person name="Witsenboer H."/>
            <person name="Zhao S."/>
            <person name="Li Z."/>
            <person name="Zhang A."/>
            <person name="Wang D."/>
            <person name="Liang C."/>
        </authorList>
    </citation>
    <scope>NUCLEOTIDE SEQUENCE [LARGE SCALE GENOMIC DNA]</scope>
    <source>
        <strain evidence="9">cv. G1812</strain>
    </source>
</reference>
<evidence type="ECO:0000256" key="4">
    <source>
        <dbReference type="ARBA" id="ARBA00022989"/>
    </source>
</evidence>
<reference evidence="10" key="1">
    <citation type="journal article" date="2013" name="Nature">
        <title>Draft genome of the wheat A-genome progenitor Triticum urartu.</title>
        <authorList>
            <person name="Ling H.Q."/>
            <person name="Zhao S."/>
            <person name="Liu D."/>
            <person name="Wang J."/>
            <person name="Sun H."/>
            <person name="Zhang C."/>
            <person name="Fan H."/>
            <person name="Li D."/>
            <person name="Dong L."/>
            <person name="Tao Y."/>
            <person name="Gao C."/>
            <person name="Wu H."/>
            <person name="Li Y."/>
            <person name="Cui Y."/>
            <person name="Guo X."/>
            <person name="Zheng S."/>
            <person name="Wang B."/>
            <person name="Yu K."/>
            <person name="Liang Q."/>
            <person name="Yang W."/>
            <person name="Lou X."/>
            <person name="Chen J."/>
            <person name="Feng M."/>
            <person name="Jian J."/>
            <person name="Zhang X."/>
            <person name="Luo G."/>
            <person name="Jiang Y."/>
            <person name="Liu J."/>
            <person name="Wang Z."/>
            <person name="Sha Y."/>
            <person name="Zhang B."/>
            <person name="Wu H."/>
            <person name="Tang D."/>
            <person name="Shen Q."/>
            <person name="Xue P."/>
            <person name="Zou S."/>
            <person name="Wang X."/>
            <person name="Liu X."/>
            <person name="Wang F."/>
            <person name="Yang Y."/>
            <person name="An X."/>
            <person name="Dong Z."/>
            <person name="Zhang K."/>
            <person name="Zhang X."/>
            <person name="Luo M.C."/>
            <person name="Dvorak J."/>
            <person name="Tong Y."/>
            <person name="Wang J."/>
            <person name="Yang H."/>
            <person name="Li Z."/>
            <person name="Wang D."/>
            <person name="Zhang A."/>
            <person name="Wang J."/>
        </authorList>
    </citation>
    <scope>NUCLEOTIDE SEQUENCE</scope>
    <source>
        <strain evidence="10">cv. G1812</strain>
    </source>
</reference>
<keyword evidence="3 6" id="KW-0812">Transmembrane</keyword>
<keyword evidence="4 8" id="KW-1133">Transmembrane helix</keyword>
<comment type="subcellular location">
    <subcellularLocation>
        <location evidence="1 6">Membrane</location>
        <topology evidence="1 6">Multi-pass membrane protein</topology>
    </subcellularLocation>
</comment>
<dbReference type="Pfam" id="PF00854">
    <property type="entry name" value="PTR2"/>
    <property type="match status" value="1"/>
</dbReference>
<evidence type="ECO:0000256" key="7">
    <source>
        <dbReference type="SAM" id="MobiDB-lite"/>
    </source>
</evidence>